<feature type="non-terminal residue" evidence="2">
    <location>
        <position position="1"/>
    </location>
</feature>
<evidence type="ECO:0000313" key="3">
    <source>
        <dbReference type="Proteomes" id="UP001152795"/>
    </source>
</evidence>
<dbReference type="OrthoDB" id="5961838at2759"/>
<reference evidence="2" key="1">
    <citation type="submission" date="2020-04" db="EMBL/GenBank/DDBJ databases">
        <authorList>
            <person name="Alioto T."/>
            <person name="Alioto T."/>
            <person name="Gomez Garrido J."/>
        </authorList>
    </citation>
    <scope>NUCLEOTIDE SEQUENCE</scope>
    <source>
        <strain evidence="2">A484AB</strain>
    </source>
</reference>
<comment type="caution">
    <text evidence="2">The sequence shown here is derived from an EMBL/GenBank/DDBJ whole genome shotgun (WGS) entry which is preliminary data.</text>
</comment>
<dbReference type="GO" id="GO:0003964">
    <property type="term" value="F:RNA-directed DNA polymerase activity"/>
    <property type="evidence" value="ECO:0007669"/>
    <property type="project" value="UniProtKB-KW"/>
</dbReference>
<dbReference type="PROSITE" id="PS50060">
    <property type="entry name" value="MAM_2"/>
    <property type="match status" value="2"/>
</dbReference>
<dbReference type="GO" id="GO:0016020">
    <property type="term" value="C:membrane"/>
    <property type="evidence" value="ECO:0007669"/>
    <property type="project" value="InterPro"/>
</dbReference>
<dbReference type="SMART" id="SM00137">
    <property type="entry name" value="MAM"/>
    <property type="match status" value="1"/>
</dbReference>
<dbReference type="Gene3D" id="2.60.120.200">
    <property type="match status" value="2"/>
</dbReference>
<organism evidence="2 3">
    <name type="scientific">Paramuricea clavata</name>
    <name type="common">Red gorgonian</name>
    <name type="synonym">Violescent sea-whip</name>
    <dbReference type="NCBI Taxonomy" id="317549"/>
    <lineage>
        <taxon>Eukaryota</taxon>
        <taxon>Metazoa</taxon>
        <taxon>Cnidaria</taxon>
        <taxon>Anthozoa</taxon>
        <taxon>Octocorallia</taxon>
        <taxon>Malacalcyonacea</taxon>
        <taxon>Plexauridae</taxon>
        <taxon>Paramuricea</taxon>
    </lineage>
</organism>
<protein>
    <submittedName>
        <fullName evidence="2">RNA-directed DNA polymerase from mobile element jockey</fullName>
    </submittedName>
</protein>
<keyword evidence="3" id="KW-1185">Reference proteome</keyword>
<name>A0A7D9JB99_PARCT</name>
<dbReference type="InterPro" id="IPR000477">
    <property type="entry name" value="RT_dom"/>
</dbReference>
<dbReference type="InterPro" id="IPR043502">
    <property type="entry name" value="DNA/RNA_pol_sf"/>
</dbReference>
<gene>
    <name evidence="2" type="ORF">PACLA_8A088765</name>
</gene>
<dbReference type="PROSITE" id="PS50878">
    <property type="entry name" value="RT_POL"/>
    <property type="match status" value="1"/>
</dbReference>
<dbReference type="SUPFAM" id="SSF49899">
    <property type="entry name" value="Concanavalin A-like lectins/glucanases"/>
    <property type="match status" value="2"/>
</dbReference>
<keyword evidence="2" id="KW-0808">Transferase</keyword>
<dbReference type="Proteomes" id="UP001152795">
    <property type="component" value="Unassembled WGS sequence"/>
</dbReference>
<feature type="region of interest" description="Disordered" evidence="1">
    <location>
        <begin position="497"/>
        <end position="516"/>
    </location>
</feature>
<dbReference type="CDD" id="cd01650">
    <property type="entry name" value="RT_nLTR_like"/>
    <property type="match status" value="1"/>
</dbReference>
<dbReference type="InterPro" id="IPR013320">
    <property type="entry name" value="ConA-like_dom_sf"/>
</dbReference>
<dbReference type="CDD" id="cd06263">
    <property type="entry name" value="MAM"/>
    <property type="match status" value="1"/>
</dbReference>
<dbReference type="Pfam" id="PF00629">
    <property type="entry name" value="MAM"/>
    <property type="match status" value="2"/>
</dbReference>
<keyword evidence="2" id="KW-0695">RNA-directed DNA polymerase</keyword>
<proteinExistence type="predicted"/>
<evidence type="ECO:0000256" key="1">
    <source>
        <dbReference type="SAM" id="MobiDB-lite"/>
    </source>
</evidence>
<dbReference type="Pfam" id="PF00078">
    <property type="entry name" value="RVT_1"/>
    <property type="match status" value="1"/>
</dbReference>
<dbReference type="SUPFAM" id="SSF56672">
    <property type="entry name" value="DNA/RNA polymerases"/>
    <property type="match status" value="1"/>
</dbReference>
<accession>A0A7D9JB99</accession>
<dbReference type="AlphaFoldDB" id="A0A7D9JB99"/>
<keyword evidence="2" id="KW-0548">Nucleotidyltransferase</keyword>
<dbReference type="PANTHER" id="PTHR33332">
    <property type="entry name" value="REVERSE TRANSCRIPTASE DOMAIN-CONTAINING PROTEIN"/>
    <property type="match status" value="1"/>
</dbReference>
<feature type="compositionally biased region" description="Polar residues" evidence="1">
    <location>
        <begin position="499"/>
        <end position="514"/>
    </location>
</feature>
<sequence length="537" mass="60583">DVVLTPDDVANVLRTFDNDKAHGPDGIPAHLLTETASQIAPSLCQLFNKSLRIGVVPSDWKLANVVPAHKKGDQEFVEHYRPISLLPLVSKVLERCVFNTIKDHIFCRINPCQHGFLPGKNCVTQLIEVFDKIGKQLDRGKQIDVIYFDMSKAFDKVSHKRLLLRLREFGFGGNILNWFRSYLQDRRQQTTILGATSLPSQVISGVSQGSILGPVLFLLCENDLPSSVKNSSIATYADDTKIFKEIHNIGDAASLQEDLSNFESSSSDMGLHLNTSKCKALRVTGKHRKIKYPYTLQDSMLENVENERDLCVWISNNLTWRKQVLEQCSKANKMLGFIKRSTRTIKNCLTNVPFLISVSDWYLYIKASSPRQPNDTARLISPSTTQAKSCLLFFYHMYGNHIGKLRVYVKSGGKMDSLWSLSGDQGNGWFHERVAVNNQTASYQFVIEGVRGNGWRGDIAIDDISVMDSCLPRDKFSCDFEDPNSCEWTQDKSDDFDWTRNQASTPTQRSGPTTDHTKGLESVIFCLPRYHALPSLQ</sequence>
<evidence type="ECO:0000313" key="2">
    <source>
        <dbReference type="EMBL" id="CAB4026219.1"/>
    </source>
</evidence>
<dbReference type="EMBL" id="CACRXK020014081">
    <property type="protein sequence ID" value="CAB4026219.1"/>
    <property type="molecule type" value="Genomic_DNA"/>
</dbReference>
<dbReference type="InterPro" id="IPR000998">
    <property type="entry name" value="MAM_dom"/>
</dbReference>